<proteinExistence type="predicted"/>
<dbReference type="AlphaFoldDB" id="A0A4D6NNF0"/>
<accession>A0A4D6NNF0</accession>
<evidence type="ECO:0000313" key="2">
    <source>
        <dbReference type="Proteomes" id="UP000501690"/>
    </source>
</evidence>
<protein>
    <recommendedName>
        <fullName evidence="3">Zinc finger GRF-type domain-containing protein</fullName>
    </recommendedName>
</protein>
<organism evidence="1 2">
    <name type="scientific">Vigna unguiculata</name>
    <name type="common">Cowpea</name>
    <dbReference type="NCBI Taxonomy" id="3917"/>
    <lineage>
        <taxon>Eukaryota</taxon>
        <taxon>Viridiplantae</taxon>
        <taxon>Streptophyta</taxon>
        <taxon>Embryophyta</taxon>
        <taxon>Tracheophyta</taxon>
        <taxon>Spermatophyta</taxon>
        <taxon>Magnoliopsida</taxon>
        <taxon>eudicotyledons</taxon>
        <taxon>Gunneridae</taxon>
        <taxon>Pentapetalae</taxon>
        <taxon>rosids</taxon>
        <taxon>fabids</taxon>
        <taxon>Fabales</taxon>
        <taxon>Fabaceae</taxon>
        <taxon>Papilionoideae</taxon>
        <taxon>50 kb inversion clade</taxon>
        <taxon>NPAAA clade</taxon>
        <taxon>indigoferoid/millettioid clade</taxon>
        <taxon>Phaseoleae</taxon>
        <taxon>Vigna</taxon>
    </lineage>
</organism>
<gene>
    <name evidence="1" type="ORF">DEO72_LG11g2391</name>
</gene>
<evidence type="ECO:0000313" key="1">
    <source>
        <dbReference type="EMBL" id="QCE15380.1"/>
    </source>
</evidence>
<sequence>MSRSEGYACSLWSSQKNSVSSPTVSYKDVGETSINYCRKIAVLRVAKIVKNCGKQFLGCPNYKNLKDAIISSGSMKTMGMKEMQP</sequence>
<evidence type="ECO:0008006" key="3">
    <source>
        <dbReference type="Google" id="ProtNLM"/>
    </source>
</evidence>
<dbReference type="Proteomes" id="UP000501690">
    <property type="component" value="Linkage Group LG11"/>
</dbReference>
<keyword evidence="2" id="KW-1185">Reference proteome</keyword>
<dbReference type="EMBL" id="CP039355">
    <property type="protein sequence ID" value="QCE15380.1"/>
    <property type="molecule type" value="Genomic_DNA"/>
</dbReference>
<reference evidence="1 2" key="1">
    <citation type="submission" date="2019-04" db="EMBL/GenBank/DDBJ databases">
        <title>An improved genome assembly and genetic linkage map for asparagus bean, Vigna unguiculata ssp. sesquipedialis.</title>
        <authorList>
            <person name="Xia Q."/>
            <person name="Zhang R."/>
            <person name="Dong Y."/>
        </authorList>
    </citation>
    <scope>NUCLEOTIDE SEQUENCE [LARGE SCALE GENOMIC DNA]</scope>
    <source>
        <tissue evidence="1">Leaf</tissue>
    </source>
</reference>
<name>A0A4D6NNF0_VIGUN</name>